<dbReference type="SMART" id="SM00219">
    <property type="entry name" value="TyrKc"/>
    <property type="match status" value="1"/>
</dbReference>
<evidence type="ECO:0000256" key="14">
    <source>
        <dbReference type="SAM" id="MobiDB-lite"/>
    </source>
</evidence>
<organism evidence="19 20">
    <name type="scientific">Opisthorchis felineus</name>
    <dbReference type="NCBI Taxonomy" id="147828"/>
    <lineage>
        <taxon>Eukaryota</taxon>
        <taxon>Metazoa</taxon>
        <taxon>Spiralia</taxon>
        <taxon>Lophotrochozoa</taxon>
        <taxon>Platyhelminthes</taxon>
        <taxon>Trematoda</taxon>
        <taxon>Digenea</taxon>
        <taxon>Opisthorchiida</taxon>
        <taxon>Opisthorchiata</taxon>
        <taxon>Opisthorchiidae</taxon>
        <taxon>Opisthorchis</taxon>
    </lineage>
</organism>
<evidence type="ECO:0000259" key="18">
    <source>
        <dbReference type="PROSITE" id="PS50011"/>
    </source>
</evidence>
<evidence type="ECO:0000256" key="8">
    <source>
        <dbReference type="ARBA" id="ARBA00023137"/>
    </source>
</evidence>
<keyword evidence="4 12" id="KW-0547">Nucleotide-binding</keyword>
<feature type="region of interest" description="Disordered" evidence="14">
    <location>
        <begin position="295"/>
        <end position="331"/>
    </location>
</feature>
<dbReference type="InterPro" id="IPR036860">
    <property type="entry name" value="SH2_dom_sf"/>
</dbReference>
<dbReference type="InterPro" id="IPR020635">
    <property type="entry name" value="Tyr_kinase_cat_dom"/>
</dbReference>
<evidence type="ECO:0000256" key="9">
    <source>
        <dbReference type="ARBA" id="ARBA00051245"/>
    </source>
</evidence>
<dbReference type="PROSITE" id="PS00107">
    <property type="entry name" value="PROTEIN_KINASE_ATP"/>
    <property type="match status" value="1"/>
</dbReference>
<dbReference type="InterPro" id="IPR050198">
    <property type="entry name" value="Non-receptor_tyrosine_kinases"/>
</dbReference>
<dbReference type="GO" id="GO:0004715">
    <property type="term" value="F:non-membrane spanning protein tyrosine kinase activity"/>
    <property type="evidence" value="ECO:0007669"/>
    <property type="project" value="UniProtKB-EC"/>
</dbReference>
<protein>
    <recommendedName>
        <fullName evidence="13">Tyrosine-protein kinase</fullName>
        <ecNumber evidence="13">2.7.10.2</ecNumber>
    </recommendedName>
</protein>
<dbReference type="EC" id="2.7.10.2" evidence="13"/>
<dbReference type="Pfam" id="PF07714">
    <property type="entry name" value="PK_Tyr_Ser-Thr"/>
    <property type="match status" value="1"/>
</dbReference>
<dbReference type="InterPro" id="IPR001245">
    <property type="entry name" value="Ser-Thr/Tyr_kinase_cat_dom"/>
</dbReference>
<proteinExistence type="inferred from homology"/>
<evidence type="ECO:0000256" key="13">
    <source>
        <dbReference type="RuleBase" id="RU362096"/>
    </source>
</evidence>
<dbReference type="PROSITE" id="PS50011">
    <property type="entry name" value="PROTEIN_KINASE_DOM"/>
    <property type="match status" value="1"/>
</dbReference>
<feature type="region of interest" description="Disordered" evidence="14">
    <location>
        <begin position="248"/>
        <end position="275"/>
    </location>
</feature>
<evidence type="ECO:0000256" key="15">
    <source>
        <dbReference type="SAM" id="SignalP"/>
    </source>
</evidence>
<evidence type="ECO:0000256" key="11">
    <source>
        <dbReference type="PROSITE-ProRule" id="PRU00192"/>
    </source>
</evidence>
<comment type="caution">
    <text evidence="19">The sequence shown here is derived from an EMBL/GenBank/DDBJ whole genome shotgun (WGS) entry which is preliminary data.</text>
</comment>
<dbReference type="GO" id="GO:0050793">
    <property type="term" value="P:regulation of developmental process"/>
    <property type="evidence" value="ECO:0007669"/>
    <property type="project" value="UniProtKB-ARBA"/>
</dbReference>
<dbReference type="PROSITE" id="PS50002">
    <property type="entry name" value="SH3"/>
    <property type="match status" value="1"/>
</dbReference>
<evidence type="ECO:0000259" key="17">
    <source>
        <dbReference type="PROSITE" id="PS50002"/>
    </source>
</evidence>
<dbReference type="InterPro" id="IPR017441">
    <property type="entry name" value="Protein_kinase_ATP_BS"/>
</dbReference>
<evidence type="ECO:0000256" key="3">
    <source>
        <dbReference type="ARBA" id="ARBA00022679"/>
    </source>
</evidence>
<dbReference type="GO" id="GO:0005524">
    <property type="term" value="F:ATP binding"/>
    <property type="evidence" value="ECO:0007669"/>
    <property type="project" value="UniProtKB-UniRule"/>
</dbReference>
<keyword evidence="20" id="KW-1185">Reference proteome</keyword>
<keyword evidence="2 11" id="KW-0728">SH3 domain</keyword>
<gene>
    <name evidence="19" type="ORF">CRM22_003816</name>
</gene>
<comment type="catalytic activity">
    <reaction evidence="9 13">
        <text>L-tyrosyl-[protein] + ATP = O-phospho-L-tyrosyl-[protein] + ADP + H(+)</text>
        <dbReference type="Rhea" id="RHEA:10596"/>
        <dbReference type="Rhea" id="RHEA-COMP:10136"/>
        <dbReference type="Rhea" id="RHEA-COMP:20101"/>
        <dbReference type="ChEBI" id="CHEBI:15378"/>
        <dbReference type="ChEBI" id="CHEBI:30616"/>
        <dbReference type="ChEBI" id="CHEBI:46858"/>
        <dbReference type="ChEBI" id="CHEBI:61978"/>
        <dbReference type="ChEBI" id="CHEBI:456216"/>
        <dbReference type="EC" id="2.7.10.2"/>
    </reaction>
</comment>
<accession>A0A4S2LZF7</accession>
<dbReference type="AlphaFoldDB" id="A0A4S2LZF7"/>
<comment type="subcellular location">
    <subcellularLocation>
        <location evidence="1">Endomembrane system</location>
    </subcellularLocation>
</comment>
<dbReference type="PROSITE" id="PS50001">
    <property type="entry name" value="SH2"/>
    <property type="match status" value="1"/>
</dbReference>
<sequence length="875" mass="100285">MHKTIVLNLCYRLLCACGITRYARTYWCVLRSDNRQGNENYQRTGASYTSPSWQTRRRKVVYSVRSILMGNCIPSQIDQRQLVESPQRVSLLNDLAYHIQNTSKYQNRNVDAENSLALSQGAWESRTNPVFQISFRDTPQLTVTECSTDSDRIFYTTTPKIKHIKGDTRHSLYTKHQLAAKQKFPTSSLLCLDSGLEKTPSLSPFDSTKNRFLGDFGSHPKLYTIHLASPDPQSSYGKRSYLDSGKFKRSVSNDGSRNHLHWQSRFTKGSPNDSGLGSCSVCATKDRQNTEDLTSIVGGCGVGDPDISENGTAQPDDSDIPPRPPRTRRRTLEPDFFAPNLHDSRDATGRYLGFLRDQENDACSSESFCRSTSRLTKVHKLRKDVAICTVPHVKSSPFELTIQVGERLNIVHQNPLGYQHSSPGSWLFVERPETKLDLTTNTPSRGFVPSEKLQIVDLLPVKHAAWFEVDRDEAEKMLLVMGQPGGTYILRASSDSMNAFALSIRCFDRRLHTWLVKHYRVRYRLSKNRFYIFNRASFHDVDQLLAYHSIHSDGLPCRLTQPYPRSSQNLSTLTHLEVERSSFLFVQRLGRGSFGEVWQAVWNKRTPVAIKRLISDENMETERFLEEARIMNRLNHPRIVRLMAVCTKPASEPPLIVTELMELGSLKDYMQNLSPGSLTFVHLIKMITWVTEAMVYLENNNFVHRDLRASNVLVNSKHQLKVADFGLSHILTDAEEYVGTTQTKFPVRWTAPEGMLKQIYSTKSDVWSFGVLVYEILTFCEVPYHGIASKDIKEYVCSGHRLPQPRLKVPVPRHLLEKDTYEMPKSELMKADYSCPEFLYAKMLQCWRTSPELRPSFYQLNQYFDSLYEELCELI</sequence>
<dbReference type="InterPro" id="IPR011009">
    <property type="entry name" value="Kinase-like_dom_sf"/>
</dbReference>
<dbReference type="GO" id="GO:0030182">
    <property type="term" value="P:neuron differentiation"/>
    <property type="evidence" value="ECO:0007669"/>
    <property type="project" value="UniProtKB-ARBA"/>
</dbReference>
<dbReference type="Gene3D" id="3.30.505.10">
    <property type="entry name" value="SH2 domain"/>
    <property type="match status" value="1"/>
</dbReference>
<dbReference type="PROSITE" id="PS00109">
    <property type="entry name" value="PROTEIN_KINASE_TYR"/>
    <property type="match status" value="1"/>
</dbReference>
<evidence type="ECO:0000256" key="5">
    <source>
        <dbReference type="ARBA" id="ARBA00022777"/>
    </source>
</evidence>
<feature type="compositionally biased region" description="Polar residues" evidence="14">
    <location>
        <begin position="264"/>
        <end position="275"/>
    </location>
</feature>
<keyword evidence="8 13" id="KW-0829">Tyrosine-protein kinase</keyword>
<keyword evidence="3 13" id="KW-0808">Transferase</keyword>
<feature type="chain" id="PRO_5020473046" description="Tyrosine-protein kinase" evidence="15">
    <location>
        <begin position="26"/>
        <end position="875"/>
    </location>
</feature>
<keyword evidence="5 13" id="KW-0418">Kinase</keyword>
<dbReference type="Proteomes" id="UP000308267">
    <property type="component" value="Unassembled WGS sequence"/>
</dbReference>
<evidence type="ECO:0000256" key="7">
    <source>
        <dbReference type="ARBA" id="ARBA00023136"/>
    </source>
</evidence>
<feature type="domain" description="SH2" evidence="16">
    <location>
        <begin position="469"/>
        <end position="563"/>
    </location>
</feature>
<feature type="domain" description="Protein kinase" evidence="18">
    <location>
        <begin position="583"/>
        <end position="864"/>
    </location>
</feature>
<dbReference type="InterPro" id="IPR001452">
    <property type="entry name" value="SH3_domain"/>
</dbReference>
<dbReference type="InterPro" id="IPR000719">
    <property type="entry name" value="Prot_kinase_dom"/>
</dbReference>
<dbReference type="Pfam" id="PF00017">
    <property type="entry name" value="SH2"/>
    <property type="match status" value="1"/>
</dbReference>
<comment type="similarity">
    <text evidence="13">Belongs to the protein kinase superfamily. Tyr protein kinase family.</text>
</comment>
<feature type="domain" description="SH3" evidence="17">
    <location>
        <begin position="381"/>
        <end position="458"/>
    </location>
</feature>
<keyword evidence="10" id="KW-0727">SH2 domain</keyword>
<dbReference type="SMART" id="SM00252">
    <property type="entry name" value="SH2"/>
    <property type="match status" value="1"/>
</dbReference>
<dbReference type="SUPFAM" id="SSF55550">
    <property type="entry name" value="SH2 domain"/>
    <property type="match status" value="1"/>
</dbReference>
<dbReference type="FunFam" id="1.10.510.10:FF:001512">
    <property type="entry name" value="Receptor tyrosine-protein kinase erbB-2"/>
    <property type="match status" value="1"/>
</dbReference>
<dbReference type="GO" id="GO:0012505">
    <property type="term" value="C:endomembrane system"/>
    <property type="evidence" value="ECO:0007669"/>
    <property type="project" value="UniProtKB-SubCell"/>
</dbReference>
<evidence type="ECO:0000256" key="10">
    <source>
        <dbReference type="PROSITE-ProRule" id="PRU00191"/>
    </source>
</evidence>
<evidence type="ECO:0000313" key="20">
    <source>
        <dbReference type="Proteomes" id="UP000308267"/>
    </source>
</evidence>
<feature type="signal peptide" evidence="15">
    <location>
        <begin position="1"/>
        <end position="25"/>
    </location>
</feature>
<keyword evidence="15" id="KW-0732">Signal</keyword>
<dbReference type="SUPFAM" id="SSF56112">
    <property type="entry name" value="Protein kinase-like (PK-like)"/>
    <property type="match status" value="1"/>
</dbReference>
<dbReference type="STRING" id="147828.A0A4S2LZF7"/>
<dbReference type="OrthoDB" id="4062651at2759"/>
<dbReference type="GO" id="GO:0048468">
    <property type="term" value="P:cell development"/>
    <property type="evidence" value="ECO:0007669"/>
    <property type="project" value="UniProtKB-ARBA"/>
</dbReference>
<dbReference type="Gene3D" id="1.10.510.10">
    <property type="entry name" value="Transferase(Phosphotransferase) domain 1"/>
    <property type="match status" value="1"/>
</dbReference>
<evidence type="ECO:0000256" key="2">
    <source>
        <dbReference type="ARBA" id="ARBA00022443"/>
    </source>
</evidence>
<dbReference type="PRINTS" id="PR00109">
    <property type="entry name" value="TYRKINASE"/>
</dbReference>
<keyword evidence="7" id="KW-0472">Membrane</keyword>
<evidence type="ECO:0000256" key="1">
    <source>
        <dbReference type="ARBA" id="ARBA00004308"/>
    </source>
</evidence>
<evidence type="ECO:0000256" key="6">
    <source>
        <dbReference type="ARBA" id="ARBA00022840"/>
    </source>
</evidence>
<reference evidence="19 20" key="1">
    <citation type="journal article" date="2019" name="BMC Genomics">
        <title>New insights from Opisthorchis felineus genome: update on genomics of the epidemiologically important liver flukes.</title>
        <authorList>
            <person name="Ershov N.I."/>
            <person name="Mordvinov V.A."/>
            <person name="Prokhortchouk E.B."/>
            <person name="Pakharukova M.Y."/>
            <person name="Gunbin K.V."/>
            <person name="Ustyantsev K."/>
            <person name="Genaev M.A."/>
            <person name="Blinov A.G."/>
            <person name="Mazur A."/>
            <person name="Boulygina E."/>
            <person name="Tsygankova S."/>
            <person name="Khrameeva E."/>
            <person name="Chekanov N."/>
            <person name="Fan G."/>
            <person name="Xiao A."/>
            <person name="Zhang H."/>
            <person name="Xu X."/>
            <person name="Yang H."/>
            <person name="Solovyev V."/>
            <person name="Lee S.M."/>
            <person name="Liu X."/>
            <person name="Afonnikov D.A."/>
            <person name="Skryabin K.G."/>
        </authorList>
    </citation>
    <scope>NUCLEOTIDE SEQUENCE [LARGE SCALE GENOMIC DNA]</scope>
    <source>
        <strain evidence="19">AK-0245</strain>
        <tissue evidence="19">Whole organism</tissue>
    </source>
</reference>
<evidence type="ECO:0000259" key="16">
    <source>
        <dbReference type="PROSITE" id="PS50001"/>
    </source>
</evidence>
<evidence type="ECO:0000256" key="4">
    <source>
        <dbReference type="ARBA" id="ARBA00022741"/>
    </source>
</evidence>
<evidence type="ECO:0000256" key="12">
    <source>
        <dbReference type="PROSITE-ProRule" id="PRU10141"/>
    </source>
</evidence>
<dbReference type="InterPro" id="IPR008266">
    <property type="entry name" value="Tyr_kinase_AS"/>
</dbReference>
<dbReference type="PANTHER" id="PTHR24418">
    <property type="entry name" value="TYROSINE-PROTEIN KINASE"/>
    <property type="match status" value="1"/>
</dbReference>
<dbReference type="InterPro" id="IPR000980">
    <property type="entry name" value="SH2"/>
</dbReference>
<keyword evidence="6 12" id="KW-0067">ATP-binding</keyword>
<feature type="binding site" evidence="12">
    <location>
        <position position="611"/>
    </location>
    <ligand>
        <name>ATP</name>
        <dbReference type="ChEBI" id="CHEBI:30616"/>
    </ligand>
</feature>
<evidence type="ECO:0000313" key="19">
    <source>
        <dbReference type="EMBL" id="TGZ69302.1"/>
    </source>
</evidence>
<name>A0A4S2LZF7_OPIFE</name>
<dbReference type="EMBL" id="SJOL01006110">
    <property type="protein sequence ID" value="TGZ69302.1"/>
    <property type="molecule type" value="Genomic_DNA"/>
</dbReference>